<evidence type="ECO:0000256" key="1">
    <source>
        <dbReference type="SAM" id="Phobius"/>
    </source>
</evidence>
<dbReference type="Gene3D" id="3.90.1170.50">
    <property type="entry name" value="Aldehyde oxidase/xanthine dehydrogenase, a/b hammerhead"/>
    <property type="match status" value="1"/>
</dbReference>
<dbReference type="InterPro" id="IPR000674">
    <property type="entry name" value="Ald_Oxase/Xan_DH_a/b"/>
</dbReference>
<keyword evidence="1" id="KW-0812">Transmembrane</keyword>
<dbReference type="Pfam" id="PF20256">
    <property type="entry name" value="MoCoBD_2"/>
    <property type="match status" value="2"/>
</dbReference>
<dbReference type="OrthoDB" id="9767994at2"/>
<proteinExistence type="predicted"/>
<dbReference type="SUPFAM" id="SSF56003">
    <property type="entry name" value="Molybdenum cofactor-binding domain"/>
    <property type="match status" value="2"/>
</dbReference>
<dbReference type="GO" id="GO:0016491">
    <property type="term" value="F:oxidoreductase activity"/>
    <property type="evidence" value="ECO:0007669"/>
    <property type="project" value="InterPro"/>
</dbReference>
<keyword evidence="4" id="KW-1185">Reference proteome</keyword>
<gene>
    <name evidence="3" type="ORF">SAMN05878281_1980</name>
</gene>
<protein>
    <recommendedName>
        <fullName evidence="2">Aldehyde oxidase/xanthine dehydrogenase a/b hammerhead domain-containing protein</fullName>
    </recommendedName>
</protein>
<dbReference type="SUPFAM" id="SSF54665">
    <property type="entry name" value="CO dehydrogenase molybdoprotein N-domain-like"/>
    <property type="match status" value="1"/>
</dbReference>
<dbReference type="Pfam" id="PF02738">
    <property type="entry name" value="MoCoBD_1"/>
    <property type="match status" value="1"/>
</dbReference>
<dbReference type="Gene3D" id="3.30.365.10">
    <property type="entry name" value="Aldehyde oxidase/xanthine dehydrogenase, molybdopterin binding domain"/>
    <property type="match status" value="4"/>
</dbReference>
<feature type="transmembrane region" description="Helical" evidence="1">
    <location>
        <begin position="12"/>
        <end position="32"/>
    </location>
</feature>
<dbReference type="SMART" id="SM01008">
    <property type="entry name" value="Ald_Xan_dh_C"/>
    <property type="match status" value="1"/>
</dbReference>
<keyword evidence="1" id="KW-1133">Transmembrane helix</keyword>
<dbReference type="PROSITE" id="PS51318">
    <property type="entry name" value="TAT"/>
    <property type="match status" value="1"/>
</dbReference>
<evidence type="ECO:0000313" key="4">
    <source>
        <dbReference type="Proteomes" id="UP000190235"/>
    </source>
</evidence>
<dbReference type="STRING" id="143223.SAMN05878281_1980"/>
<dbReference type="EMBL" id="LT670848">
    <property type="protein sequence ID" value="SHM79283.1"/>
    <property type="molecule type" value="Genomic_DNA"/>
</dbReference>
<reference evidence="4" key="1">
    <citation type="submission" date="2016-11" db="EMBL/GenBank/DDBJ databases">
        <authorList>
            <person name="Varghese N."/>
            <person name="Submissions S."/>
        </authorList>
    </citation>
    <scope>NUCLEOTIDE SEQUENCE [LARGE SCALE GENOMIC DNA]</scope>
    <source>
        <strain evidence="4">ACAM 48</strain>
    </source>
</reference>
<dbReference type="PANTHER" id="PTHR47495">
    <property type="entry name" value="ALDEHYDE DEHYDROGENASE"/>
    <property type="match status" value="1"/>
</dbReference>
<dbReference type="InterPro" id="IPR046867">
    <property type="entry name" value="AldOxase/xan_DH_MoCoBD2"/>
</dbReference>
<keyword evidence="1" id="KW-0472">Membrane</keyword>
<dbReference type="InterPro" id="IPR006311">
    <property type="entry name" value="TAT_signal"/>
</dbReference>
<feature type="domain" description="Aldehyde oxidase/xanthine dehydrogenase a/b hammerhead" evidence="2">
    <location>
        <begin position="214"/>
        <end position="309"/>
    </location>
</feature>
<dbReference type="PANTHER" id="PTHR47495:SF3">
    <property type="entry name" value="BLR6219 PROTEIN"/>
    <property type="match status" value="1"/>
</dbReference>
<dbReference type="AlphaFoldDB" id="A0A1M7LNS7"/>
<name>A0A1M7LNS7_9FLAO</name>
<dbReference type="InterPro" id="IPR008274">
    <property type="entry name" value="AldOxase/xan_DH_MoCoBD1"/>
</dbReference>
<dbReference type="InterPro" id="IPR036856">
    <property type="entry name" value="Ald_Oxase/Xan_DH_a/b_sf"/>
</dbReference>
<dbReference type="PIRSF" id="PIRSF036389">
    <property type="entry name" value="IOR_B"/>
    <property type="match status" value="1"/>
</dbReference>
<dbReference type="Proteomes" id="UP000190235">
    <property type="component" value="Chromosome I"/>
</dbReference>
<dbReference type="InterPro" id="IPR037165">
    <property type="entry name" value="AldOxase/xan_DH_Mopterin-bd_sf"/>
</dbReference>
<evidence type="ECO:0000313" key="3">
    <source>
        <dbReference type="EMBL" id="SHM79283.1"/>
    </source>
</evidence>
<dbReference type="InterPro" id="IPR052516">
    <property type="entry name" value="N-heterocyclic_Hydroxylase"/>
</dbReference>
<dbReference type="InterPro" id="IPR012368">
    <property type="entry name" value="OxRdtase_Mopterin-bd_su_IorB"/>
</dbReference>
<accession>A0A1M7LNS7</accession>
<organism evidence="3 4">
    <name type="scientific">Salegentibacter salegens</name>
    <dbReference type="NCBI Taxonomy" id="143223"/>
    <lineage>
        <taxon>Bacteria</taxon>
        <taxon>Pseudomonadati</taxon>
        <taxon>Bacteroidota</taxon>
        <taxon>Flavobacteriia</taxon>
        <taxon>Flavobacteriales</taxon>
        <taxon>Flavobacteriaceae</taxon>
        <taxon>Salegentibacter</taxon>
    </lineage>
</organism>
<sequence length="758" mass="83432">MSKVKTGIGRRSFIKSISLAGGGLLIGFNWLACKRAAEQGTEEIAMEMPDEWFELNGYLKIGDNGIVTIYSPNPEIGQNVKTSMPMIVAEELDVAWSNVIVEQAPLNLDVFTRQLAGGSQSIRQGWEPLRMAGATAKQMLIRAAANEWDVPVSELSVENGIISHKGSDKSIGYGEIAKAAGQLEVPEEVELKENSDFKIIGTSRENVDAKEIVTGKPLYGIDIHRDDMLIAMILQPPAFGMEFKSMDAEKVKEMPGIVDVFTIDTYPEDMEREWSDVAAFSKLVVVVGESTWQVMKAKKALKVEWDLNPELTKQIQILEKSPALADSGGLENSDIHYSLMNQAGSTKSEVVRKDGEPEAAFKNASRVIERSYTCPFLAHNCMEPMNFFADVTDEKAELLGPIQTPEFAEKSVNKRLGLDLENIDIQMTRMGGGFGRRLYGNFLVEAAVISHKMGAPIKLVYSREDDMTNGVYRPAYQVTYKAALDGNNKLTAFHVNAGGITESPLFANRFPAGAVDNYLAESWTVESNISTGAFRAPRSNFIAGAEQSFLDELAEEMGQDPIQFRLDMLKRAKSDPVGENNDYDPARYAGVLELVRDKAGWNSNGTTASRGVAAYYCHNSYVAQILDLNLKDNEPIIDKVTCAIDCGIVVNPDAAKNMVEGGTIDGIGHALYSELTFKDGVVQQNNFDSYRLIRHHEAPKQIDVHFVKNGIDPTGLGEPPFPPVQGALANALYKASGKRIYKQPFLPEINTESREIKT</sequence>
<dbReference type="RefSeq" id="WP_079735075.1">
    <property type="nucleotide sequence ID" value="NZ_LT670848.1"/>
</dbReference>
<evidence type="ECO:0000259" key="2">
    <source>
        <dbReference type="SMART" id="SM01008"/>
    </source>
</evidence>